<dbReference type="Gene3D" id="3.90.1640.10">
    <property type="entry name" value="inorganic pyrophosphatase (n-terminal core)"/>
    <property type="match status" value="1"/>
</dbReference>
<dbReference type="PANTHER" id="PTHR47618:SF1">
    <property type="entry name" value="BIFUNCTIONAL OLIGORIBONUCLEASE AND PAP PHOSPHATASE NRNA"/>
    <property type="match status" value="1"/>
</dbReference>
<dbReference type="PANTHER" id="PTHR47618">
    <property type="entry name" value="BIFUNCTIONAL OLIGORIBONUCLEASE AND PAP PHOSPHATASE NRNA"/>
    <property type="match status" value="1"/>
</dbReference>
<name>C4FJF6_9AQUI</name>
<dbReference type="SUPFAM" id="SSF64182">
    <property type="entry name" value="DHH phosphoesterases"/>
    <property type="match status" value="1"/>
</dbReference>
<comment type="caution">
    <text evidence="3">The sequence shown here is derived from an EMBL/GenBank/DDBJ whole genome shotgun (WGS) entry which is preliminary data.</text>
</comment>
<dbReference type="OrthoDB" id="9803668at2"/>
<evidence type="ECO:0000259" key="2">
    <source>
        <dbReference type="Pfam" id="PF02272"/>
    </source>
</evidence>
<dbReference type="InterPro" id="IPR001667">
    <property type="entry name" value="DDH_dom"/>
</dbReference>
<evidence type="ECO:0000259" key="1">
    <source>
        <dbReference type="Pfam" id="PF01368"/>
    </source>
</evidence>
<dbReference type="Pfam" id="PF02272">
    <property type="entry name" value="DHHA1"/>
    <property type="match status" value="1"/>
</dbReference>
<proteinExistence type="predicted"/>
<feature type="domain" description="DDH" evidence="1">
    <location>
        <begin position="18"/>
        <end position="153"/>
    </location>
</feature>
<dbReference type="InterPro" id="IPR003156">
    <property type="entry name" value="DHHA1_dom"/>
</dbReference>
<dbReference type="GO" id="GO:0003676">
    <property type="term" value="F:nucleic acid binding"/>
    <property type="evidence" value="ECO:0007669"/>
    <property type="project" value="InterPro"/>
</dbReference>
<organism evidence="3 4">
    <name type="scientific">Sulfurihydrogenibium yellowstonense SS-5</name>
    <dbReference type="NCBI Taxonomy" id="432331"/>
    <lineage>
        <taxon>Bacteria</taxon>
        <taxon>Pseudomonadati</taxon>
        <taxon>Aquificota</taxon>
        <taxon>Aquificia</taxon>
        <taxon>Aquificales</taxon>
        <taxon>Hydrogenothermaceae</taxon>
        <taxon>Sulfurihydrogenibium</taxon>
    </lineage>
</organism>
<protein>
    <submittedName>
        <fullName evidence="3">Phosphoesterase, RecJ domain protein</fullName>
    </submittedName>
</protein>
<dbReference type="Gene3D" id="3.10.310.30">
    <property type="match status" value="1"/>
</dbReference>
<accession>C4FJF6</accession>
<dbReference type="AlphaFoldDB" id="C4FJF6"/>
<evidence type="ECO:0000313" key="3">
    <source>
        <dbReference type="EMBL" id="EEP60799.1"/>
    </source>
</evidence>
<sequence length="330" mass="37539">MEMSIPIIERLKREEKDILIFTHENPDCDGIGSMIALYLFLKKLGKNVTMAMKDDFPFVCDFMPEVNEIKKLPINHKFSVAILVDASSKKRAGTEVYADEIIRIDHHIGGEFESIYDIVDDFSPSTTAVMTYVLRNWDEDLIDEKIATALYAGLITDTGSFRYNNTTDKTFEIAEFLVKKGANPHHISRMLYERNKLNVLKLLTKTLSTLELYHNDQIAVLTVFRDFLNETNTKEEDTEGFVNFARSVDTVKVAVLMIQREDLKTWRISIRGKGEVDVQKIARKFGGGGHKDASGCRVVGNYEDVKSKLVEAIAESIDNLEKMQVLQEIV</sequence>
<keyword evidence="4" id="KW-1185">Reference proteome</keyword>
<dbReference type="InterPro" id="IPR051319">
    <property type="entry name" value="Oligoribo/pAp-PDE_c-di-AMP_PDE"/>
</dbReference>
<evidence type="ECO:0000313" key="4">
    <source>
        <dbReference type="Proteomes" id="UP000005540"/>
    </source>
</evidence>
<dbReference type="Proteomes" id="UP000005540">
    <property type="component" value="Unassembled WGS sequence"/>
</dbReference>
<dbReference type="InterPro" id="IPR038763">
    <property type="entry name" value="DHH_sf"/>
</dbReference>
<feature type="domain" description="DHHA1" evidence="2">
    <location>
        <begin position="216"/>
        <end position="315"/>
    </location>
</feature>
<dbReference type="EMBL" id="ABZS01000052">
    <property type="protein sequence ID" value="EEP60799.1"/>
    <property type="molecule type" value="Genomic_DNA"/>
</dbReference>
<dbReference type="Pfam" id="PF01368">
    <property type="entry name" value="DHH"/>
    <property type="match status" value="1"/>
</dbReference>
<reference evidence="3 4" key="1">
    <citation type="submission" date="2009-04" db="EMBL/GenBank/DDBJ databases">
        <authorList>
            <person name="Reysenbach A.-L."/>
            <person name="Heidelberg J.F."/>
            <person name="Nelson W.C."/>
        </authorList>
    </citation>
    <scope>NUCLEOTIDE SEQUENCE [LARGE SCALE GENOMIC DNA]</scope>
    <source>
        <strain evidence="3 4">SS-5</strain>
    </source>
</reference>
<dbReference type="RefSeq" id="WP_007546459.1">
    <property type="nucleotide sequence ID" value="NZ_ABZS01000052.1"/>
</dbReference>
<gene>
    <name evidence="3" type="ORF">SULYE_0703</name>
</gene>